<organism evidence="2 3">
    <name type="scientific">Flagellimonas aurea</name>
    <dbReference type="NCBI Taxonomy" id="2915619"/>
    <lineage>
        <taxon>Bacteria</taxon>
        <taxon>Pseudomonadati</taxon>
        <taxon>Bacteroidota</taxon>
        <taxon>Flavobacteriia</taxon>
        <taxon>Flavobacteriales</taxon>
        <taxon>Flavobacteriaceae</taxon>
        <taxon>Flagellimonas</taxon>
    </lineage>
</organism>
<sequence length="584" mass="66679">MNDGVVFLNQNLLWPVIIVGLVLWVVFIWKEWSQRKERRFYVKLIASFLAIVSLCMIVLKPSTYQESERGKGIVLTAGYSPTQLDSLKSIYKRIKTEEYTKGRTLSLLTDVDSIFLLGHGLEAFDFWQVENKSVAFLGSDEIEGWTVISRNNEMILGEPLEIRAKYAKPKAGHWAILADNAENPLDSVLFEETDAQVVTLSAEPKASGKFVYHLLEKRGDGEVVSNEPVPIQVKEGRPLKILMVNTFPTFETKYLKNFLTEKGHEVLARTQLTKGKYKFEYFNGASGSMYGFTSENLKEYDLLIIDTDSYTGLGRASKEAMEEVAESQGLGVFVQAGEGLFRLSKSQSPFQFNRDYVTEIVLGQPAQTLSKYPYEFKETLRSQEILMDSVAVAAYLPIQKGKIGTTLLQNTYQLILDGKEALYAQIWTQILNNIAKEQESMLKWTAITQIPRRDEPFQFEVQTPLTDFQVQVNDDEIIPLLEDVLVPNKFTGVVYPKKTGWNQLRVFSDSILPLSYFVYEDEELQSIGQSEIMKVNYRKFGSKNTFDDSASILNKELEPVSPFWFYILLLFSLGWIWLEPKLSY</sequence>
<dbReference type="RefSeq" id="WP_207032036.1">
    <property type="nucleotide sequence ID" value="NZ_JAFLNL010000002.1"/>
</dbReference>
<comment type="caution">
    <text evidence="2">The sequence shown here is derived from an EMBL/GenBank/DDBJ whole genome shotgun (WGS) entry which is preliminary data.</text>
</comment>
<dbReference type="EMBL" id="JAFLNL010000002">
    <property type="protein sequence ID" value="MBO0353405.1"/>
    <property type="molecule type" value="Genomic_DNA"/>
</dbReference>
<reference evidence="2 3" key="1">
    <citation type="submission" date="2021-03" db="EMBL/GenBank/DDBJ databases">
        <title>Muricauda lutimaris sp. nov. and Muricauda ruestringensis sp. nov, two marine members of the Flavobacteriaceae isolated from deep sea sediments of Western Pacific.</title>
        <authorList>
            <person name="Zhao S."/>
            <person name="Liu R."/>
        </authorList>
    </citation>
    <scope>NUCLEOTIDE SEQUENCE [LARGE SCALE GENOMIC DNA]</scope>
    <source>
        <strain evidence="2 3">BC31-1-A7</strain>
    </source>
</reference>
<keyword evidence="1" id="KW-0472">Membrane</keyword>
<evidence type="ECO:0000313" key="3">
    <source>
        <dbReference type="Proteomes" id="UP000664044"/>
    </source>
</evidence>
<proteinExistence type="predicted"/>
<dbReference type="Proteomes" id="UP000664044">
    <property type="component" value="Unassembled WGS sequence"/>
</dbReference>
<keyword evidence="3" id="KW-1185">Reference proteome</keyword>
<evidence type="ECO:0008006" key="4">
    <source>
        <dbReference type="Google" id="ProtNLM"/>
    </source>
</evidence>
<feature type="transmembrane region" description="Helical" evidence="1">
    <location>
        <begin position="41"/>
        <end position="59"/>
    </location>
</feature>
<keyword evidence="1" id="KW-0812">Transmembrane</keyword>
<feature type="transmembrane region" description="Helical" evidence="1">
    <location>
        <begin position="12"/>
        <end position="29"/>
    </location>
</feature>
<feature type="transmembrane region" description="Helical" evidence="1">
    <location>
        <begin position="561"/>
        <end position="578"/>
    </location>
</feature>
<gene>
    <name evidence="2" type="ORF">J0656_05195</name>
</gene>
<protein>
    <recommendedName>
        <fullName evidence="4">Aerotolerance regulator N-terminal domain-containing protein</fullName>
    </recommendedName>
</protein>
<keyword evidence="1" id="KW-1133">Transmembrane helix</keyword>
<accession>A0ABS3G1X3</accession>
<evidence type="ECO:0000313" key="2">
    <source>
        <dbReference type="EMBL" id="MBO0353405.1"/>
    </source>
</evidence>
<evidence type="ECO:0000256" key="1">
    <source>
        <dbReference type="SAM" id="Phobius"/>
    </source>
</evidence>
<name>A0ABS3G1X3_9FLAO</name>